<feature type="compositionally biased region" description="Basic and acidic residues" evidence="1">
    <location>
        <begin position="15"/>
        <end position="29"/>
    </location>
</feature>
<name>A4BJW8_9GAMM</name>
<evidence type="ECO:0000313" key="3">
    <source>
        <dbReference type="Proteomes" id="UP000005953"/>
    </source>
</evidence>
<reference evidence="2 3" key="1">
    <citation type="submission" date="2006-02" db="EMBL/GenBank/DDBJ databases">
        <authorList>
            <person name="Pinhassi J."/>
            <person name="Pedros-Alio C."/>
            <person name="Ferriera S."/>
            <person name="Johnson J."/>
            <person name="Kravitz S."/>
            <person name="Halpern A."/>
            <person name="Remington K."/>
            <person name="Beeson K."/>
            <person name="Tran B."/>
            <person name="Rogers Y.-H."/>
            <person name="Friedman R."/>
            <person name="Venter J.C."/>
        </authorList>
    </citation>
    <scope>NUCLEOTIDE SEQUENCE [LARGE SCALE GENOMIC DNA]</scope>
    <source>
        <strain evidence="2 3">MED297</strain>
    </source>
</reference>
<feature type="region of interest" description="Disordered" evidence="1">
    <location>
        <begin position="1"/>
        <end position="45"/>
    </location>
</feature>
<proteinExistence type="predicted"/>
<dbReference type="EMBL" id="AAOE01000038">
    <property type="protein sequence ID" value="EAR07569.1"/>
    <property type="molecule type" value="Genomic_DNA"/>
</dbReference>
<dbReference type="Proteomes" id="UP000005953">
    <property type="component" value="Unassembled WGS sequence"/>
</dbReference>
<feature type="compositionally biased region" description="Polar residues" evidence="1">
    <location>
        <begin position="268"/>
        <end position="291"/>
    </location>
</feature>
<evidence type="ECO:0008006" key="4">
    <source>
        <dbReference type="Google" id="ProtNLM"/>
    </source>
</evidence>
<protein>
    <recommendedName>
        <fullName evidence="4">ParB/Sulfiredoxin domain-containing protein</fullName>
    </recommendedName>
</protein>
<dbReference type="RefSeq" id="WP_008041205.1">
    <property type="nucleotide sequence ID" value="NZ_AAOE01000038.1"/>
</dbReference>
<keyword evidence="3" id="KW-1185">Reference proteome</keyword>
<dbReference type="SUPFAM" id="SSF109709">
    <property type="entry name" value="KorB DNA-binding domain-like"/>
    <property type="match status" value="1"/>
</dbReference>
<gene>
    <name evidence="2" type="ORF">MED297_00070</name>
</gene>
<organism evidence="2 3">
    <name type="scientific">Reinekea blandensis MED297</name>
    <dbReference type="NCBI Taxonomy" id="314283"/>
    <lineage>
        <taxon>Bacteria</taxon>
        <taxon>Pseudomonadati</taxon>
        <taxon>Pseudomonadota</taxon>
        <taxon>Gammaproteobacteria</taxon>
        <taxon>Oceanospirillales</taxon>
        <taxon>Saccharospirillaceae</taxon>
        <taxon>Reinekea</taxon>
    </lineage>
</organism>
<feature type="compositionally biased region" description="Basic and acidic residues" evidence="1">
    <location>
        <begin position="292"/>
        <end position="308"/>
    </location>
</feature>
<dbReference type="AlphaFoldDB" id="A4BJW8"/>
<feature type="region of interest" description="Disordered" evidence="1">
    <location>
        <begin position="250"/>
        <end position="319"/>
    </location>
</feature>
<accession>A4BJW8</accession>
<comment type="caution">
    <text evidence="2">The sequence shown here is derived from an EMBL/GenBank/DDBJ whole genome shotgun (WGS) entry which is preliminary data.</text>
</comment>
<dbReference type="HOGENOM" id="CLU_741605_0_0_6"/>
<evidence type="ECO:0000256" key="1">
    <source>
        <dbReference type="SAM" id="MobiDB-lite"/>
    </source>
</evidence>
<sequence>MAKKLDMGAILKAKQSQEEARKPKAEPKAPEPAAEDSKGYNPNALANTVADEPKAIASEGRDRMAKIVDIRKINISSQVRGFVAGSDKPITQERIEELAELIQKDSHDCKIKYPIVIDKWEGQDTVWDGETRVRACLYLAEKLNDESIYFQPARYDSETGGKDQFERFLSQASMNGSGKDIDLRTKLALIVEAKNRGYSDNKIAQQLGVNRTTVLRIGKIDTFPEEIQEMIFSGDLPYTGRVLEKALKEAQAVSKPKPETAKAKPETSDYTPGETSTTPTADPANDNQTDVPETKKEAPKPSKEETKAKVKAALKKPETVSVSKESLESLVALVCLLADKQGVEVDQPDYGSKAELKKFADNAQELINNIEKS</sequence>
<dbReference type="STRING" id="314283.MED297_00070"/>
<evidence type="ECO:0000313" key="2">
    <source>
        <dbReference type="EMBL" id="EAR07569.1"/>
    </source>
</evidence>
<feature type="compositionally biased region" description="Basic and acidic residues" evidence="1">
    <location>
        <begin position="256"/>
        <end position="267"/>
    </location>
</feature>